<evidence type="ECO:0000259" key="7">
    <source>
        <dbReference type="Pfam" id="PF05433"/>
    </source>
</evidence>
<reference evidence="8 9" key="1">
    <citation type="submission" date="2022-07" db="EMBL/GenBank/DDBJ databases">
        <authorList>
            <person name="Li W.-J."/>
            <person name="Deng Q.-Q."/>
        </authorList>
    </citation>
    <scope>NUCLEOTIDE SEQUENCE [LARGE SCALE GENOMIC DNA]</scope>
    <source>
        <strain evidence="8 9">SYSU M60028</strain>
    </source>
</reference>
<feature type="chain" id="PRO_5046860828" description="17 kDa surface antigen" evidence="6">
    <location>
        <begin position="21"/>
        <end position="154"/>
    </location>
</feature>
<dbReference type="PROSITE" id="PS51257">
    <property type="entry name" value="PROKAR_LIPOPROTEIN"/>
    <property type="match status" value="1"/>
</dbReference>
<evidence type="ECO:0000313" key="8">
    <source>
        <dbReference type="EMBL" id="MCP8937731.1"/>
    </source>
</evidence>
<dbReference type="InterPro" id="IPR051407">
    <property type="entry name" value="Bact_OM_lipoprot/Surf_antigen"/>
</dbReference>
<comment type="subcellular location">
    <subcellularLocation>
        <location evidence="1">Cell outer membrane</location>
        <topology evidence="1">Lipid-anchor</topology>
    </subcellularLocation>
</comment>
<feature type="domain" description="Glycine zipper 2TM" evidence="7">
    <location>
        <begin position="31"/>
        <end position="72"/>
    </location>
</feature>
<organism evidence="8 9">
    <name type="scientific">Alsobacter ponti</name>
    <dbReference type="NCBI Taxonomy" id="2962936"/>
    <lineage>
        <taxon>Bacteria</taxon>
        <taxon>Pseudomonadati</taxon>
        <taxon>Pseudomonadota</taxon>
        <taxon>Alphaproteobacteria</taxon>
        <taxon>Hyphomicrobiales</taxon>
        <taxon>Alsobacteraceae</taxon>
        <taxon>Alsobacter</taxon>
    </lineage>
</organism>
<keyword evidence="4" id="KW-0472">Membrane</keyword>
<evidence type="ECO:0000256" key="4">
    <source>
        <dbReference type="ARBA" id="ARBA00023136"/>
    </source>
</evidence>
<dbReference type="InterPro" id="IPR016364">
    <property type="entry name" value="Surface_antigen_Rickettsia"/>
</dbReference>
<dbReference type="Pfam" id="PF05433">
    <property type="entry name" value="Rick_17kDa_Anti"/>
    <property type="match status" value="1"/>
</dbReference>
<dbReference type="RefSeq" id="WP_254738988.1">
    <property type="nucleotide sequence ID" value="NZ_JANCLU010000003.1"/>
</dbReference>
<sequence length="154" mass="15562">MKTKIIAASMAVLLSLGAAGCSPQTGPNEAGGTVIGAVAGGLIGSRFGGGAGKVAAVMAGTMIGGFLGNQIGRNLDQEAQARAYNAQYSAVASGSRSQWRAPSGAYGYVDPGPVYVDNSGTCRRYTHTIYIDGRPQSGSGTACRNPDGSWEIVS</sequence>
<dbReference type="PANTHER" id="PTHR35603">
    <property type="match status" value="1"/>
</dbReference>
<evidence type="ECO:0000256" key="3">
    <source>
        <dbReference type="ARBA" id="ARBA00015281"/>
    </source>
</evidence>
<evidence type="ECO:0000256" key="6">
    <source>
        <dbReference type="SAM" id="SignalP"/>
    </source>
</evidence>
<comment type="caution">
    <text evidence="8">The sequence shown here is derived from an EMBL/GenBank/DDBJ whole genome shotgun (WGS) entry which is preliminary data.</text>
</comment>
<gene>
    <name evidence="8" type="ORF">NK718_04330</name>
</gene>
<dbReference type="PIRSF" id="PIRSF002721">
    <property type="entry name" value="Surface_antigen_Rickettsia"/>
    <property type="match status" value="1"/>
</dbReference>
<keyword evidence="6" id="KW-0732">Signal</keyword>
<protein>
    <recommendedName>
        <fullName evidence="3">17 kDa surface antigen</fullName>
    </recommendedName>
</protein>
<evidence type="ECO:0000256" key="1">
    <source>
        <dbReference type="ARBA" id="ARBA00004459"/>
    </source>
</evidence>
<evidence type="ECO:0000313" key="9">
    <source>
        <dbReference type="Proteomes" id="UP001205890"/>
    </source>
</evidence>
<accession>A0ABT1L9U4</accession>
<dbReference type="EMBL" id="JANCLU010000003">
    <property type="protein sequence ID" value="MCP8937731.1"/>
    <property type="molecule type" value="Genomic_DNA"/>
</dbReference>
<dbReference type="PANTHER" id="PTHR35603:SF2">
    <property type="entry name" value="OUTER MEMBRANE LIPOPROTEIN"/>
    <property type="match status" value="1"/>
</dbReference>
<keyword evidence="9" id="KW-1185">Reference proteome</keyword>
<evidence type="ECO:0000256" key="5">
    <source>
        <dbReference type="ARBA" id="ARBA00023288"/>
    </source>
</evidence>
<feature type="signal peptide" evidence="6">
    <location>
        <begin position="1"/>
        <end position="20"/>
    </location>
</feature>
<name>A0ABT1L9U4_9HYPH</name>
<dbReference type="Proteomes" id="UP001205890">
    <property type="component" value="Unassembled WGS sequence"/>
</dbReference>
<dbReference type="InterPro" id="IPR008816">
    <property type="entry name" value="Gly_zipper_2TM_dom"/>
</dbReference>
<comment type="similarity">
    <text evidence="2">Belongs to the rickettsiale 17 kDa surface antigen family.</text>
</comment>
<keyword evidence="5" id="KW-0449">Lipoprotein</keyword>
<proteinExistence type="inferred from homology"/>
<evidence type="ECO:0000256" key="2">
    <source>
        <dbReference type="ARBA" id="ARBA00008681"/>
    </source>
</evidence>